<evidence type="ECO:0000256" key="1">
    <source>
        <dbReference type="SAM" id="SignalP"/>
    </source>
</evidence>
<protein>
    <submittedName>
        <fullName evidence="2">Uncharacterized protein</fullName>
    </submittedName>
</protein>
<dbReference type="PANTHER" id="PTHR21253">
    <property type="entry name" value="F-BOX ONLY PROTEIN 11-RELATED"/>
    <property type="match status" value="1"/>
</dbReference>
<comment type="caution">
    <text evidence="2">The sequence shown here is derived from an EMBL/GenBank/DDBJ whole genome shotgun (WGS) entry which is preliminary data.</text>
</comment>
<evidence type="ECO:0000313" key="3">
    <source>
        <dbReference type="Proteomes" id="UP001549920"/>
    </source>
</evidence>
<feature type="signal peptide" evidence="1">
    <location>
        <begin position="1"/>
        <end position="21"/>
    </location>
</feature>
<dbReference type="EMBL" id="JBEUOH010000018">
    <property type="protein sequence ID" value="KAL0870732.1"/>
    <property type="molecule type" value="Genomic_DNA"/>
</dbReference>
<evidence type="ECO:0000313" key="2">
    <source>
        <dbReference type="EMBL" id="KAL0870732.1"/>
    </source>
</evidence>
<organism evidence="2 3">
    <name type="scientific">Loxostege sticticalis</name>
    <name type="common">Beet webworm moth</name>
    <dbReference type="NCBI Taxonomy" id="481309"/>
    <lineage>
        <taxon>Eukaryota</taxon>
        <taxon>Metazoa</taxon>
        <taxon>Ecdysozoa</taxon>
        <taxon>Arthropoda</taxon>
        <taxon>Hexapoda</taxon>
        <taxon>Insecta</taxon>
        <taxon>Pterygota</taxon>
        <taxon>Neoptera</taxon>
        <taxon>Endopterygota</taxon>
        <taxon>Lepidoptera</taxon>
        <taxon>Glossata</taxon>
        <taxon>Ditrysia</taxon>
        <taxon>Pyraloidea</taxon>
        <taxon>Crambidae</taxon>
        <taxon>Pyraustinae</taxon>
        <taxon>Loxostege</taxon>
    </lineage>
</organism>
<proteinExistence type="predicted"/>
<sequence length="201" mass="23203">MSSKVSLVIFGYLMIFRGVLGNTGHCPNVKTPLSSVRKKRYLTFPDDSSASITIDLAKTFMTHVPSGWYMTMDLDVVFPLPDSQFTIEHSRRKLHHKQKRDLWERIEEAVGFRNVNGRACILRSICEAKMHLLPKGKSMVHDVLRAIFTIPAFEKEFEEEMRGAYDDVLDPDICDRLHECPWSLLHFILDMNKPRAVPRGR</sequence>
<dbReference type="Proteomes" id="UP001549920">
    <property type="component" value="Unassembled WGS sequence"/>
</dbReference>
<dbReference type="InterPro" id="IPR006631">
    <property type="entry name" value="DM4_12"/>
</dbReference>
<reference evidence="2 3" key="1">
    <citation type="submission" date="2024-06" db="EMBL/GenBank/DDBJ databases">
        <title>A chromosome-level genome assembly of beet webworm, Loxostege sticticalis.</title>
        <authorList>
            <person name="Zhang Y."/>
        </authorList>
    </citation>
    <scope>NUCLEOTIDE SEQUENCE [LARGE SCALE GENOMIC DNA]</scope>
    <source>
        <strain evidence="2">AQ026</strain>
        <tissue evidence="2">Whole body</tissue>
    </source>
</reference>
<dbReference type="Pfam" id="PF07841">
    <property type="entry name" value="DM4_12"/>
    <property type="match status" value="1"/>
</dbReference>
<keyword evidence="3" id="KW-1185">Reference proteome</keyword>
<accession>A0ABR3HKB2</accession>
<dbReference type="PANTHER" id="PTHR21253:SF0">
    <property type="entry name" value="F-BOX ONLY PROTEIN 11-RELATED"/>
    <property type="match status" value="1"/>
</dbReference>
<gene>
    <name evidence="2" type="ORF">ABMA27_005669</name>
</gene>
<dbReference type="SMART" id="SM00718">
    <property type="entry name" value="DM4_12"/>
    <property type="match status" value="1"/>
</dbReference>
<keyword evidence="1" id="KW-0732">Signal</keyword>
<feature type="chain" id="PRO_5046932638" evidence="1">
    <location>
        <begin position="22"/>
        <end position="201"/>
    </location>
</feature>
<name>A0ABR3HKB2_LOXSC</name>